<comment type="caution">
    <text evidence="1">The sequence shown here is derived from an EMBL/GenBank/DDBJ whole genome shotgun (WGS) entry which is preliminary data.</text>
</comment>
<organism evidence="1 2">
    <name type="scientific">Cetraspora pellucida</name>
    <dbReference type="NCBI Taxonomy" id="1433469"/>
    <lineage>
        <taxon>Eukaryota</taxon>
        <taxon>Fungi</taxon>
        <taxon>Fungi incertae sedis</taxon>
        <taxon>Mucoromycota</taxon>
        <taxon>Glomeromycotina</taxon>
        <taxon>Glomeromycetes</taxon>
        <taxon>Diversisporales</taxon>
        <taxon>Gigasporaceae</taxon>
        <taxon>Cetraspora</taxon>
    </lineage>
</organism>
<dbReference type="EMBL" id="CAJVQA010065805">
    <property type="protein sequence ID" value="CAG8831269.1"/>
    <property type="molecule type" value="Genomic_DNA"/>
</dbReference>
<dbReference type="Proteomes" id="UP000789759">
    <property type="component" value="Unassembled WGS sequence"/>
</dbReference>
<keyword evidence="2" id="KW-1185">Reference proteome</keyword>
<protein>
    <submittedName>
        <fullName evidence="1">4992_t:CDS:1</fullName>
    </submittedName>
</protein>
<accession>A0A9N9PCV4</accession>
<name>A0A9N9PCV4_9GLOM</name>
<dbReference type="OrthoDB" id="1077582at2759"/>
<proteinExistence type="predicted"/>
<sequence>MVEKNYQFSVDSKIKVPSFIGSLTIPDESKYQKYIDSIKLSDLNREMINNRTELIVISLFLELLSKNLKTTDQKFQKDHMSYGF</sequence>
<reference evidence="1" key="1">
    <citation type="submission" date="2021-06" db="EMBL/GenBank/DDBJ databases">
        <authorList>
            <person name="Kallberg Y."/>
            <person name="Tangrot J."/>
            <person name="Rosling A."/>
        </authorList>
    </citation>
    <scope>NUCLEOTIDE SEQUENCE</scope>
    <source>
        <strain evidence="1">FL966</strain>
    </source>
</reference>
<feature type="non-terminal residue" evidence="1">
    <location>
        <position position="1"/>
    </location>
</feature>
<gene>
    <name evidence="1" type="ORF">CPELLU_LOCUS20712</name>
</gene>
<evidence type="ECO:0000313" key="1">
    <source>
        <dbReference type="EMBL" id="CAG8831269.1"/>
    </source>
</evidence>
<dbReference type="AlphaFoldDB" id="A0A9N9PCV4"/>
<evidence type="ECO:0000313" key="2">
    <source>
        <dbReference type="Proteomes" id="UP000789759"/>
    </source>
</evidence>